<organism evidence="1 2">
    <name type="scientific">Geobacter argillaceus</name>
    <dbReference type="NCBI Taxonomy" id="345631"/>
    <lineage>
        <taxon>Bacteria</taxon>
        <taxon>Pseudomonadati</taxon>
        <taxon>Thermodesulfobacteriota</taxon>
        <taxon>Desulfuromonadia</taxon>
        <taxon>Geobacterales</taxon>
        <taxon>Geobacteraceae</taxon>
        <taxon>Geobacter</taxon>
    </lineage>
</organism>
<dbReference type="AlphaFoldDB" id="A0A562VM73"/>
<evidence type="ECO:0000313" key="1">
    <source>
        <dbReference type="EMBL" id="TWJ18922.1"/>
    </source>
</evidence>
<protein>
    <submittedName>
        <fullName evidence="1">Nucleotidyltransferase AbiEii toxin of type IV toxin-antitoxin system</fullName>
    </submittedName>
</protein>
<dbReference type="GO" id="GO:0016740">
    <property type="term" value="F:transferase activity"/>
    <property type="evidence" value="ECO:0007669"/>
    <property type="project" value="UniProtKB-KW"/>
</dbReference>
<dbReference type="EMBL" id="VLLN01000012">
    <property type="protein sequence ID" value="TWJ18922.1"/>
    <property type="molecule type" value="Genomic_DNA"/>
</dbReference>
<comment type="caution">
    <text evidence="1">The sequence shown here is derived from an EMBL/GenBank/DDBJ whole genome shotgun (WGS) entry which is preliminary data.</text>
</comment>
<evidence type="ECO:0000313" key="2">
    <source>
        <dbReference type="Proteomes" id="UP000319449"/>
    </source>
</evidence>
<keyword evidence="2" id="KW-1185">Reference proteome</keyword>
<accession>A0A562VM73</accession>
<dbReference type="OrthoDB" id="9795020at2"/>
<reference evidence="1 2" key="1">
    <citation type="submission" date="2019-07" db="EMBL/GenBank/DDBJ databases">
        <title>Genomic Encyclopedia of Archaeal and Bacterial Type Strains, Phase II (KMG-II): from individual species to whole genera.</title>
        <authorList>
            <person name="Goeker M."/>
        </authorList>
    </citation>
    <scope>NUCLEOTIDE SEQUENCE [LARGE SCALE GENOMIC DNA]</scope>
    <source>
        <strain evidence="1 2">ATCC BAA-1139</strain>
    </source>
</reference>
<dbReference type="RefSeq" id="WP_145022439.1">
    <property type="nucleotide sequence ID" value="NZ_VLLN01000012.1"/>
</dbReference>
<proteinExistence type="predicted"/>
<dbReference type="Proteomes" id="UP000319449">
    <property type="component" value="Unassembled WGS sequence"/>
</dbReference>
<sequence>MVRGIERFKAHFAPFADRYVLIGGTACSLVMEDVGLEFRATKDLDIVLCVEALDGDFVKAFWQFIGNGKYKIQEKSTGQKQFYRFKNPEDGSFPVMLELFSRVPDALTIGDDSHLTPIPMDEEVSSLSAILLDKDYYAFIHVGKQETDGLPVLGPAYLIPLKARAWLDLKKRREAGDAIDEKDIKKHKNDVFRLYQIVDPGQLIGLPASIKEDLRQFFDEIESDQSVDLKNLGLRSRSLDEVLADLRSIYGVGG</sequence>
<keyword evidence="1" id="KW-0808">Transferase</keyword>
<gene>
    <name evidence="1" type="ORF">JN12_02137</name>
</gene>
<name>A0A562VM73_9BACT</name>